<dbReference type="GeneID" id="36584359"/>
<organism evidence="2 3">
    <name type="scientific">Hyaloscypha bicolor E</name>
    <dbReference type="NCBI Taxonomy" id="1095630"/>
    <lineage>
        <taxon>Eukaryota</taxon>
        <taxon>Fungi</taxon>
        <taxon>Dikarya</taxon>
        <taxon>Ascomycota</taxon>
        <taxon>Pezizomycotina</taxon>
        <taxon>Leotiomycetes</taxon>
        <taxon>Helotiales</taxon>
        <taxon>Hyaloscyphaceae</taxon>
        <taxon>Hyaloscypha</taxon>
        <taxon>Hyaloscypha bicolor</taxon>
    </lineage>
</organism>
<name>A0A2J6SI46_9HELO</name>
<sequence length="199" mass="21972">MSNSKDGHTSVRDRLKLQFQDKEVAAFRMRLASYKSTLTIALEFSSFKSTSQNLEATKALEAKIEAVAARLTGQMQGLQIGLQAFHDASAQSQELVTTTQQQELAQAQDSKLLLAIEQQNIALGHCYRACMAALKETTQATGHTYKYLEASNEARMLAGDLGNVPGGSKNTYEVVLAKDKANIVVGNMEWQYAKDFFQR</sequence>
<feature type="domain" description="Azaphilone pigments biosynthesis cluster protein L N-terminal" evidence="1">
    <location>
        <begin position="2"/>
        <end position="102"/>
    </location>
</feature>
<protein>
    <recommendedName>
        <fullName evidence="1">Azaphilone pigments biosynthesis cluster protein L N-terminal domain-containing protein</fullName>
    </recommendedName>
</protein>
<dbReference type="EMBL" id="KZ613913">
    <property type="protein sequence ID" value="PMD50438.1"/>
    <property type="molecule type" value="Genomic_DNA"/>
</dbReference>
<keyword evidence="3" id="KW-1185">Reference proteome</keyword>
<dbReference type="AlphaFoldDB" id="A0A2J6SI46"/>
<gene>
    <name evidence="2" type="ORF">K444DRAFT_547107</name>
</gene>
<evidence type="ECO:0000313" key="3">
    <source>
        <dbReference type="Proteomes" id="UP000235371"/>
    </source>
</evidence>
<evidence type="ECO:0000259" key="1">
    <source>
        <dbReference type="Pfam" id="PF17111"/>
    </source>
</evidence>
<dbReference type="InParanoid" id="A0A2J6SI46"/>
<dbReference type="RefSeq" id="XP_024727342.1">
    <property type="nucleotide sequence ID" value="XM_024876280.1"/>
</dbReference>
<accession>A0A2J6SI46</accession>
<proteinExistence type="predicted"/>
<dbReference type="STRING" id="1095630.A0A2J6SI46"/>
<evidence type="ECO:0000313" key="2">
    <source>
        <dbReference type="EMBL" id="PMD50438.1"/>
    </source>
</evidence>
<dbReference type="Pfam" id="PF17111">
    <property type="entry name" value="PigL_N"/>
    <property type="match status" value="1"/>
</dbReference>
<reference evidence="2 3" key="1">
    <citation type="submission" date="2016-04" db="EMBL/GenBank/DDBJ databases">
        <title>A degradative enzymes factory behind the ericoid mycorrhizal symbiosis.</title>
        <authorList>
            <consortium name="DOE Joint Genome Institute"/>
            <person name="Martino E."/>
            <person name="Morin E."/>
            <person name="Grelet G."/>
            <person name="Kuo A."/>
            <person name="Kohler A."/>
            <person name="Daghino S."/>
            <person name="Barry K."/>
            <person name="Choi C."/>
            <person name="Cichocki N."/>
            <person name="Clum A."/>
            <person name="Copeland A."/>
            <person name="Hainaut M."/>
            <person name="Haridas S."/>
            <person name="Labutti K."/>
            <person name="Lindquist E."/>
            <person name="Lipzen A."/>
            <person name="Khouja H.-R."/>
            <person name="Murat C."/>
            <person name="Ohm R."/>
            <person name="Olson A."/>
            <person name="Spatafora J."/>
            <person name="Veneault-Fourrey C."/>
            <person name="Henrissat B."/>
            <person name="Grigoriev I."/>
            <person name="Martin F."/>
            <person name="Perotto S."/>
        </authorList>
    </citation>
    <scope>NUCLEOTIDE SEQUENCE [LARGE SCALE GENOMIC DNA]</scope>
    <source>
        <strain evidence="2 3">E</strain>
    </source>
</reference>
<dbReference type="InterPro" id="IPR031348">
    <property type="entry name" value="PigL_N"/>
</dbReference>
<dbReference type="Proteomes" id="UP000235371">
    <property type="component" value="Unassembled WGS sequence"/>
</dbReference>
<dbReference type="OrthoDB" id="1577640at2759"/>